<feature type="compositionally biased region" description="Polar residues" evidence="1">
    <location>
        <begin position="247"/>
        <end position="259"/>
    </location>
</feature>
<accession>A0A420IER3</accession>
<comment type="caution">
    <text evidence="2">The sequence shown here is derived from an EMBL/GenBank/DDBJ whole genome shotgun (WGS) entry which is preliminary data.</text>
</comment>
<evidence type="ECO:0000313" key="3">
    <source>
        <dbReference type="Proteomes" id="UP000285326"/>
    </source>
</evidence>
<feature type="region of interest" description="Disordered" evidence="1">
    <location>
        <begin position="692"/>
        <end position="721"/>
    </location>
</feature>
<feature type="region of interest" description="Disordered" evidence="1">
    <location>
        <begin position="612"/>
        <end position="643"/>
    </location>
</feature>
<proteinExistence type="predicted"/>
<name>A0A420IER3_9PEZI</name>
<evidence type="ECO:0000313" key="2">
    <source>
        <dbReference type="EMBL" id="RKF73026.1"/>
    </source>
</evidence>
<feature type="compositionally biased region" description="Polar residues" evidence="1">
    <location>
        <begin position="452"/>
        <end position="468"/>
    </location>
</feature>
<feature type="region of interest" description="Disordered" evidence="1">
    <location>
        <begin position="1"/>
        <end position="95"/>
    </location>
</feature>
<reference evidence="2 3" key="1">
    <citation type="journal article" date="2018" name="BMC Genomics">
        <title>Comparative genome analyses reveal sequence features reflecting distinct modes of host-adaptation between dicot and monocot powdery mildew.</title>
        <authorList>
            <person name="Wu Y."/>
            <person name="Ma X."/>
            <person name="Pan Z."/>
            <person name="Kale S.D."/>
            <person name="Song Y."/>
            <person name="King H."/>
            <person name="Zhang Q."/>
            <person name="Presley C."/>
            <person name="Deng X."/>
            <person name="Wei C.I."/>
            <person name="Xiao S."/>
        </authorList>
    </citation>
    <scope>NUCLEOTIDE SEQUENCE [LARGE SCALE GENOMIC DNA]</scope>
    <source>
        <strain evidence="2">UMSG1</strain>
    </source>
</reference>
<feature type="compositionally biased region" description="Basic and acidic residues" evidence="1">
    <location>
        <begin position="47"/>
        <end position="58"/>
    </location>
</feature>
<gene>
    <name evidence="2" type="ORF">GcM1_246197</name>
</gene>
<feature type="region of interest" description="Disordered" evidence="1">
    <location>
        <begin position="244"/>
        <end position="276"/>
    </location>
</feature>
<dbReference type="EMBL" id="MCBS01024613">
    <property type="protein sequence ID" value="RKF73026.1"/>
    <property type="molecule type" value="Genomic_DNA"/>
</dbReference>
<keyword evidence="2" id="KW-0808">Transferase</keyword>
<feature type="compositionally biased region" description="Basic and acidic residues" evidence="1">
    <location>
        <begin position="442"/>
        <end position="451"/>
    </location>
</feature>
<dbReference type="Proteomes" id="UP000285326">
    <property type="component" value="Unassembled WGS sequence"/>
</dbReference>
<dbReference type="AlphaFoldDB" id="A0A420IER3"/>
<keyword evidence="2" id="KW-0418">Kinase</keyword>
<sequence length="721" mass="81065">MVHHESIKSRNTSTRISPSSSSFSISNKCATPTLTGSGTCGSSLLQERLRERNADRRKSIPFGDDGTPCSPTRSRPARDERRPSSSGLSAKGMGVKQWEEQASSLHKQNYNLKLELFHRRDRQSKLEAELATARKIIKEQSECQEINDMLLAELDRRDQAVDEAINLITSLEEQIEFLREENQRLSQDRNNNNESAADSNQSYSHYQNERCGSPLSNRQIYLPRPLPKVPSFLSDQSEGTEALRSLYTKNTRPSVSNLSKLEEDEGDESLHDPIDSPRLSVLSRLSESSFVSVYGDKNAQDTASQESTTEISPAVLNWVEKVPKTGKLVPLTPPLQKTQFTSLDNVVNSSPRRRSESLSAHTTKDIIVNTQAHRNPSSNFTRFELRQALPPTPDTFCTSKLQVERNSVETLNQKYSEFSSSISNNSRVSLPARPQSACETVTSRREAHDWDTSSVTEGGSIESTNDSSFTHFQPRHIEIPTLFTFSESDWDRNDTYSHKPYQLSRVSLDSIDNKNHRNPIPGQCRNCQCSYINDEKTDQLDSNKQKIAATIRSSEATAEKHERTLSVPIISTANSLSPVWKRNPISLTLARFRRNDSLLNCQSSLTRPKLNTKAQNSITDRKTISRDATPPPISRHRNLTPTFRPASASNALMFRSNGSKDVIQEQRDERHRRVSSCAGTSLPQREVQFVEADREEETTGGKGMRKWLGLGAARSNSIKKN</sequence>
<feature type="compositionally biased region" description="Polar residues" evidence="1">
    <location>
        <begin position="188"/>
        <end position="206"/>
    </location>
</feature>
<feature type="region of interest" description="Disordered" evidence="1">
    <location>
        <begin position="440"/>
        <end position="468"/>
    </location>
</feature>
<feature type="compositionally biased region" description="Polar residues" evidence="1">
    <location>
        <begin position="28"/>
        <end position="45"/>
    </location>
</feature>
<organism evidence="2 3">
    <name type="scientific">Golovinomyces cichoracearum</name>
    <dbReference type="NCBI Taxonomy" id="62708"/>
    <lineage>
        <taxon>Eukaryota</taxon>
        <taxon>Fungi</taxon>
        <taxon>Dikarya</taxon>
        <taxon>Ascomycota</taxon>
        <taxon>Pezizomycotina</taxon>
        <taxon>Leotiomycetes</taxon>
        <taxon>Erysiphales</taxon>
        <taxon>Erysiphaceae</taxon>
        <taxon>Golovinomyces</taxon>
    </lineage>
</organism>
<evidence type="ECO:0000256" key="1">
    <source>
        <dbReference type="SAM" id="MobiDB-lite"/>
    </source>
</evidence>
<feature type="compositionally biased region" description="Low complexity" evidence="1">
    <location>
        <begin position="9"/>
        <end position="27"/>
    </location>
</feature>
<protein>
    <submittedName>
        <fullName evidence="2">Putative serine threonine protein kinase domain protein</fullName>
    </submittedName>
</protein>
<dbReference type="GO" id="GO:0016301">
    <property type="term" value="F:kinase activity"/>
    <property type="evidence" value="ECO:0007669"/>
    <property type="project" value="UniProtKB-KW"/>
</dbReference>
<feature type="region of interest" description="Disordered" evidence="1">
    <location>
        <begin position="185"/>
        <end position="219"/>
    </location>
</feature>